<keyword evidence="10" id="KW-1185">Reference proteome</keyword>
<feature type="coiled-coil region" evidence="7">
    <location>
        <begin position="90"/>
        <end position="117"/>
    </location>
</feature>
<name>A0AAW2YJ67_9EUKA</name>
<dbReference type="GO" id="GO:0003723">
    <property type="term" value="F:RNA binding"/>
    <property type="evidence" value="ECO:0007669"/>
    <property type="project" value="UniProtKB-UniRule"/>
</dbReference>
<dbReference type="PANTHER" id="PTHR10501">
    <property type="entry name" value="U1 SMALL NUCLEAR RIBONUCLEOPROTEIN A/U2 SMALL NUCLEAR RIBONUCLEOPROTEIN B"/>
    <property type="match status" value="1"/>
</dbReference>
<evidence type="ECO:0000256" key="6">
    <source>
        <dbReference type="PROSITE-ProRule" id="PRU00176"/>
    </source>
</evidence>
<evidence type="ECO:0000256" key="3">
    <source>
        <dbReference type="ARBA" id="ARBA00022884"/>
    </source>
</evidence>
<dbReference type="Gene3D" id="3.30.70.330">
    <property type="match status" value="1"/>
</dbReference>
<evidence type="ECO:0000259" key="8">
    <source>
        <dbReference type="PROSITE" id="PS50102"/>
    </source>
</evidence>
<comment type="caution">
    <text evidence="9">The sequence shown here is derived from an EMBL/GenBank/DDBJ whole genome shotgun (WGS) entry which is preliminary data.</text>
</comment>
<evidence type="ECO:0000256" key="5">
    <source>
        <dbReference type="ARBA" id="ARBA00023242"/>
    </source>
</evidence>
<evidence type="ECO:0000256" key="1">
    <source>
        <dbReference type="ARBA" id="ARBA00004123"/>
    </source>
</evidence>
<dbReference type="GO" id="GO:0006397">
    <property type="term" value="P:mRNA processing"/>
    <property type="evidence" value="ECO:0007669"/>
    <property type="project" value="UniProtKB-KW"/>
</dbReference>
<dbReference type="GO" id="GO:0005634">
    <property type="term" value="C:nucleus"/>
    <property type="evidence" value="ECO:0007669"/>
    <property type="project" value="UniProtKB-SubCell"/>
</dbReference>
<dbReference type="FunFam" id="3.30.70.330:FF:000604">
    <property type="entry name" value="Splicing factor 3B, subunit 6"/>
    <property type="match status" value="1"/>
</dbReference>
<evidence type="ECO:0000313" key="9">
    <source>
        <dbReference type="EMBL" id="KAL0477521.1"/>
    </source>
</evidence>
<keyword evidence="3 6" id="KW-0694">RNA-binding</keyword>
<keyword evidence="7" id="KW-0175">Coiled coil</keyword>
<proteinExistence type="predicted"/>
<evidence type="ECO:0000256" key="2">
    <source>
        <dbReference type="ARBA" id="ARBA00022664"/>
    </source>
</evidence>
<dbReference type="PROSITE" id="PS50102">
    <property type="entry name" value="RRM"/>
    <property type="match status" value="1"/>
</dbReference>
<dbReference type="InterPro" id="IPR012677">
    <property type="entry name" value="Nucleotide-bd_a/b_plait_sf"/>
</dbReference>
<evidence type="ECO:0000313" key="10">
    <source>
        <dbReference type="Proteomes" id="UP001431209"/>
    </source>
</evidence>
<gene>
    <name evidence="9" type="ORF">AKO1_010865</name>
</gene>
<dbReference type="AlphaFoldDB" id="A0AAW2YJ67"/>
<protein>
    <submittedName>
        <fullName evidence="9">Pre-mRNA branch site protein p14</fullName>
    </submittedName>
</protein>
<keyword evidence="5" id="KW-0539">Nucleus</keyword>
<comment type="subcellular location">
    <subcellularLocation>
        <location evidence="1">Nucleus</location>
    </subcellularLocation>
</comment>
<dbReference type="InterPro" id="IPR034150">
    <property type="entry name" value="SF3B6_RRM"/>
</dbReference>
<dbReference type="SUPFAM" id="SSF54928">
    <property type="entry name" value="RNA-binding domain, RBD"/>
    <property type="match status" value="1"/>
</dbReference>
<evidence type="ECO:0000256" key="7">
    <source>
        <dbReference type="SAM" id="Coils"/>
    </source>
</evidence>
<dbReference type="InterPro" id="IPR035979">
    <property type="entry name" value="RBD_domain_sf"/>
</dbReference>
<dbReference type="Proteomes" id="UP001431209">
    <property type="component" value="Unassembled WGS sequence"/>
</dbReference>
<reference evidence="9 10" key="1">
    <citation type="submission" date="2024-03" db="EMBL/GenBank/DDBJ databases">
        <title>The Acrasis kona genome and developmental transcriptomes reveal deep origins of eukaryotic multicellular pathways.</title>
        <authorList>
            <person name="Sheikh S."/>
            <person name="Fu C.-J."/>
            <person name="Brown M.W."/>
            <person name="Baldauf S.L."/>
        </authorList>
    </citation>
    <scope>NUCLEOTIDE SEQUENCE [LARGE SCALE GENOMIC DNA]</scope>
    <source>
        <strain evidence="9 10">ATCC MYA-3509</strain>
    </source>
</reference>
<feature type="domain" description="RRM" evidence="8">
    <location>
        <begin position="13"/>
        <end position="88"/>
    </location>
</feature>
<organism evidence="9 10">
    <name type="scientific">Acrasis kona</name>
    <dbReference type="NCBI Taxonomy" id="1008807"/>
    <lineage>
        <taxon>Eukaryota</taxon>
        <taxon>Discoba</taxon>
        <taxon>Heterolobosea</taxon>
        <taxon>Tetramitia</taxon>
        <taxon>Eutetramitia</taxon>
        <taxon>Acrasidae</taxon>
        <taxon>Acrasis</taxon>
    </lineage>
</organism>
<keyword evidence="2" id="KW-0507">mRNA processing</keyword>
<sequence length="117" mass="13553">MSRKQRIPPEVNRILYVRNLPPKVTSEEMYDIFGEFGGIRQIRRGNAHDSRGTAFVVYEDIYGAKAALEALNGFNVAGRYLIILYYSPARMQAKTDLKKKQQEIDRLRRMAAKNEEE</sequence>
<dbReference type="Pfam" id="PF00076">
    <property type="entry name" value="RRM_1"/>
    <property type="match status" value="1"/>
</dbReference>
<keyword evidence="4" id="KW-0508">mRNA splicing</keyword>
<dbReference type="SMART" id="SM00360">
    <property type="entry name" value="RRM"/>
    <property type="match status" value="1"/>
</dbReference>
<evidence type="ECO:0000256" key="4">
    <source>
        <dbReference type="ARBA" id="ARBA00023187"/>
    </source>
</evidence>
<dbReference type="GO" id="GO:0008380">
    <property type="term" value="P:RNA splicing"/>
    <property type="evidence" value="ECO:0007669"/>
    <property type="project" value="UniProtKB-KW"/>
</dbReference>
<dbReference type="EMBL" id="JAOPGA020000191">
    <property type="protein sequence ID" value="KAL0477521.1"/>
    <property type="molecule type" value="Genomic_DNA"/>
</dbReference>
<dbReference type="InterPro" id="IPR000504">
    <property type="entry name" value="RRM_dom"/>
</dbReference>
<accession>A0AAW2YJ67</accession>
<dbReference type="CDD" id="cd12241">
    <property type="entry name" value="RRM_SF3B14"/>
    <property type="match status" value="1"/>
</dbReference>